<evidence type="ECO:0000256" key="1">
    <source>
        <dbReference type="SAM" id="MobiDB-lite"/>
    </source>
</evidence>
<evidence type="ECO:0000313" key="3">
    <source>
        <dbReference type="EMBL" id="KAF2652606.1"/>
    </source>
</evidence>
<protein>
    <submittedName>
        <fullName evidence="3">NADH-ubiquinone oxidoreductase</fullName>
    </submittedName>
</protein>
<feature type="compositionally biased region" description="Polar residues" evidence="1">
    <location>
        <begin position="31"/>
        <end position="62"/>
    </location>
</feature>
<reference evidence="3" key="1">
    <citation type="journal article" date="2020" name="Stud. Mycol.">
        <title>101 Dothideomycetes genomes: a test case for predicting lifestyles and emergence of pathogens.</title>
        <authorList>
            <person name="Haridas S."/>
            <person name="Albert R."/>
            <person name="Binder M."/>
            <person name="Bloem J."/>
            <person name="Labutti K."/>
            <person name="Salamov A."/>
            <person name="Andreopoulos B."/>
            <person name="Baker S."/>
            <person name="Barry K."/>
            <person name="Bills G."/>
            <person name="Bluhm B."/>
            <person name="Cannon C."/>
            <person name="Castanera R."/>
            <person name="Culley D."/>
            <person name="Daum C."/>
            <person name="Ezra D."/>
            <person name="Gonzalez J."/>
            <person name="Henrissat B."/>
            <person name="Kuo A."/>
            <person name="Liang C."/>
            <person name="Lipzen A."/>
            <person name="Lutzoni F."/>
            <person name="Magnuson J."/>
            <person name="Mondo S."/>
            <person name="Nolan M."/>
            <person name="Ohm R."/>
            <person name="Pangilinan J."/>
            <person name="Park H.-J."/>
            <person name="Ramirez L."/>
            <person name="Alfaro M."/>
            <person name="Sun H."/>
            <person name="Tritt A."/>
            <person name="Yoshinaga Y."/>
            <person name="Zwiers L.-H."/>
            <person name="Turgeon B."/>
            <person name="Goodwin S."/>
            <person name="Spatafora J."/>
            <person name="Crous P."/>
            <person name="Grigoriev I."/>
        </authorList>
    </citation>
    <scope>NUCLEOTIDE SEQUENCE</scope>
    <source>
        <strain evidence="3">CBS 122681</strain>
    </source>
</reference>
<dbReference type="EMBL" id="MU004397">
    <property type="protein sequence ID" value="KAF2652606.1"/>
    <property type="molecule type" value="Genomic_DNA"/>
</dbReference>
<dbReference type="GO" id="GO:0005739">
    <property type="term" value="C:mitochondrion"/>
    <property type="evidence" value="ECO:0007669"/>
    <property type="project" value="GOC"/>
</dbReference>
<dbReference type="Gene3D" id="2.60.260.40">
    <property type="entry name" value="q5lls5 like domains"/>
    <property type="match status" value="1"/>
</dbReference>
<keyword evidence="4" id="KW-1185">Reference proteome</keyword>
<evidence type="ECO:0000313" key="4">
    <source>
        <dbReference type="Proteomes" id="UP000799324"/>
    </source>
</evidence>
<dbReference type="InterPro" id="IPR019401">
    <property type="entry name" value="Znf_CHCC"/>
</dbReference>
<proteinExistence type="predicted"/>
<dbReference type="AlphaFoldDB" id="A0A6A6SY47"/>
<dbReference type="PANTHER" id="PTHR13156">
    <property type="entry name" value="NADH-UBIQUINONE OXIDOREDUCTASE 13 KD-A SUBUNIT"/>
    <property type="match status" value="1"/>
</dbReference>
<dbReference type="Proteomes" id="UP000799324">
    <property type="component" value="Unassembled WGS sequence"/>
</dbReference>
<dbReference type="Pfam" id="PF10276">
    <property type="entry name" value="zf-CHCC"/>
    <property type="match status" value="1"/>
</dbReference>
<feature type="compositionally biased region" description="Basic and acidic residues" evidence="1">
    <location>
        <begin position="63"/>
        <end position="80"/>
    </location>
</feature>
<feature type="compositionally biased region" description="Basic and acidic residues" evidence="1">
    <location>
        <begin position="196"/>
        <end position="206"/>
    </location>
</feature>
<sequence length="212" mass="23834">MLTRTLRTRGTFRAIPTIFRAPFADKVENHPSVNQVPANDPNPQTAPQNVSATNELATSSEGSFDKVLQESVEKAEERRSLQAPNRKGIWSRSQQPRSAAMTGPRFEQTIMEDQPRPYAAIELIHKQPVRWVKDRIVRCDGGGGPLGHPQIFINVDKPEICECTYCGLPFAHEHHREHLKSLPSTPYPLEPLGDPAEVHESQRITDEAFGQR</sequence>
<feature type="region of interest" description="Disordered" evidence="1">
    <location>
        <begin position="181"/>
        <end position="212"/>
    </location>
</feature>
<dbReference type="FunFam" id="2.60.260.40:FF:000003">
    <property type="entry name" value="NADH dehydrogenase [ubiquinone] iron-sulfur protein 6, mitochondrial"/>
    <property type="match status" value="1"/>
</dbReference>
<keyword evidence="3" id="KW-0830">Ubiquinone</keyword>
<dbReference type="PANTHER" id="PTHR13156:SF0">
    <property type="entry name" value="NADH DEHYDROGENASE [UBIQUINONE] IRON-SULFUR PROTEIN 6, MITOCHONDRIAL"/>
    <property type="match status" value="1"/>
</dbReference>
<accession>A0A6A6SY47</accession>
<name>A0A6A6SY47_9PLEO</name>
<organism evidence="3 4">
    <name type="scientific">Lophiostoma macrostomum CBS 122681</name>
    <dbReference type="NCBI Taxonomy" id="1314788"/>
    <lineage>
        <taxon>Eukaryota</taxon>
        <taxon>Fungi</taxon>
        <taxon>Dikarya</taxon>
        <taxon>Ascomycota</taxon>
        <taxon>Pezizomycotina</taxon>
        <taxon>Dothideomycetes</taxon>
        <taxon>Pleosporomycetidae</taxon>
        <taxon>Pleosporales</taxon>
        <taxon>Lophiostomataceae</taxon>
        <taxon>Lophiostoma</taxon>
    </lineage>
</organism>
<feature type="region of interest" description="Disordered" evidence="1">
    <location>
        <begin position="30"/>
        <end position="102"/>
    </location>
</feature>
<feature type="domain" description="Zinc finger CHCC-type" evidence="2">
    <location>
        <begin position="135"/>
        <end position="170"/>
    </location>
</feature>
<dbReference type="GO" id="GO:0006120">
    <property type="term" value="P:mitochondrial electron transport, NADH to ubiquinone"/>
    <property type="evidence" value="ECO:0007669"/>
    <property type="project" value="TreeGrafter"/>
</dbReference>
<dbReference type="OrthoDB" id="307899at2759"/>
<gene>
    <name evidence="3" type="ORF">K491DRAFT_695405</name>
</gene>
<evidence type="ECO:0000259" key="2">
    <source>
        <dbReference type="Pfam" id="PF10276"/>
    </source>
</evidence>